<evidence type="ECO:0000259" key="8">
    <source>
        <dbReference type="PROSITE" id="PS51671"/>
    </source>
</evidence>
<proteinExistence type="predicted"/>
<feature type="domain" description="Prephenate dehydratase" evidence="7">
    <location>
        <begin position="7"/>
        <end position="196"/>
    </location>
</feature>
<dbReference type="SUPFAM" id="SSF53850">
    <property type="entry name" value="Periplasmic binding protein-like II"/>
    <property type="match status" value="1"/>
</dbReference>
<evidence type="ECO:0000259" key="7">
    <source>
        <dbReference type="PROSITE" id="PS51171"/>
    </source>
</evidence>
<keyword evidence="4" id="KW-0057">Aromatic amino acid biosynthesis</keyword>
<feature type="domain" description="ACT" evidence="8">
    <location>
        <begin position="210"/>
        <end position="293"/>
    </location>
</feature>
<dbReference type="InterPro" id="IPR002912">
    <property type="entry name" value="ACT_dom"/>
</dbReference>
<evidence type="ECO:0000313" key="9">
    <source>
        <dbReference type="EMBL" id="KAK9688447.1"/>
    </source>
</evidence>
<accession>A0ABR2VPP1</accession>
<dbReference type="Pfam" id="PF01842">
    <property type="entry name" value="ACT"/>
    <property type="match status" value="1"/>
</dbReference>
<evidence type="ECO:0000256" key="4">
    <source>
        <dbReference type="ARBA" id="ARBA00023141"/>
    </source>
</evidence>
<dbReference type="Pfam" id="PF00800">
    <property type="entry name" value="PDT"/>
    <property type="match status" value="1"/>
</dbReference>
<name>A0ABR2VPP1_9FUNG</name>
<dbReference type="PANTHER" id="PTHR21022:SF19">
    <property type="entry name" value="PREPHENATE DEHYDRATASE-RELATED"/>
    <property type="match status" value="1"/>
</dbReference>
<keyword evidence="6" id="KW-0456">Lyase</keyword>
<protein>
    <recommendedName>
        <fullName evidence="2">prephenate dehydratase</fullName>
        <ecNumber evidence="2">4.2.1.51</ecNumber>
    </recommendedName>
</protein>
<reference evidence="9 10" key="1">
    <citation type="submission" date="2023-04" db="EMBL/GenBank/DDBJ databases">
        <title>Genome of Basidiobolus ranarum AG-B5.</title>
        <authorList>
            <person name="Stajich J.E."/>
            <person name="Carter-House D."/>
            <person name="Gryganskyi A."/>
        </authorList>
    </citation>
    <scope>NUCLEOTIDE SEQUENCE [LARGE SCALE GENOMIC DNA]</scope>
    <source>
        <strain evidence="9 10">AG-B5</strain>
    </source>
</reference>
<organism evidence="9 10">
    <name type="scientific">Basidiobolus ranarum</name>
    <dbReference type="NCBI Taxonomy" id="34480"/>
    <lineage>
        <taxon>Eukaryota</taxon>
        <taxon>Fungi</taxon>
        <taxon>Fungi incertae sedis</taxon>
        <taxon>Zoopagomycota</taxon>
        <taxon>Entomophthoromycotina</taxon>
        <taxon>Basidiobolomycetes</taxon>
        <taxon>Basidiobolales</taxon>
        <taxon>Basidiobolaceae</taxon>
        <taxon>Basidiobolus</taxon>
    </lineage>
</organism>
<dbReference type="PROSITE" id="PS51671">
    <property type="entry name" value="ACT"/>
    <property type="match status" value="1"/>
</dbReference>
<evidence type="ECO:0000256" key="1">
    <source>
        <dbReference type="ARBA" id="ARBA00004741"/>
    </source>
</evidence>
<dbReference type="EMBL" id="JASJQH010008496">
    <property type="protein sequence ID" value="KAK9688447.1"/>
    <property type="molecule type" value="Genomic_DNA"/>
</dbReference>
<dbReference type="CDD" id="cd13631">
    <property type="entry name" value="PBP2_Ct-PDT_like"/>
    <property type="match status" value="1"/>
</dbReference>
<keyword evidence="3" id="KW-0028">Amino-acid biosynthesis</keyword>
<dbReference type="Gene3D" id="3.40.190.10">
    <property type="entry name" value="Periplasmic binding protein-like II"/>
    <property type="match status" value="2"/>
</dbReference>
<gene>
    <name evidence="9" type="ORF">K7432_014402</name>
</gene>
<sequence length="307" mass="33909">MSKGTTLIGFQGARGAYADNAARHLFENQPSLRGNNFVTVPFETLSTMLTAVQNGDVHQAILPVENSLSGTIHANFDKLLQLKPRLHVTGEYVFHEPYCLVAVPGTSLDDITEVMSHVHVLEQCKDYLYSLPNGTSIVLAQGSSTASCASKISEKGDRTIAAIASQQAARMYDLEVLATGIEANTNTFTRYFLISKDPIKPERHMMPKTSFAVIMPNKPGALFKTLGSFAMRDINVLKIESRPSSRTIRYSAPWEYIIYIDIDGAAETDPLVERAVENLREFATEVIVLGAYPRYIQDLRDTTSISN</sequence>
<dbReference type="PROSITE" id="PS51171">
    <property type="entry name" value="PREPHENATE_DEHYDR_3"/>
    <property type="match status" value="1"/>
</dbReference>
<dbReference type="Gene3D" id="3.30.70.260">
    <property type="match status" value="1"/>
</dbReference>
<dbReference type="SUPFAM" id="SSF55021">
    <property type="entry name" value="ACT-like"/>
    <property type="match status" value="1"/>
</dbReference>
<dbReference type="CDD" id="cd04905">
    <property type="entry name" value="ACT_CM-PDT"/>
    <property type="match status" value="1"/>
</dbReference>
<evidence type="ECO:0000313" key="10">
    <source>
        <dbReference type="Proteomes" id="UP001479436"/>
    </source>
</evidence>
<dbReference type="InterPro" id="IPR045865">
    <property type="entry name" value="ACT-like_dom_sf"/>
</dbReference>
<keyword evidence="5" id="KW-0584">Phenylalanine biosynthesis</keyword>
<evidence type="ECO:0000256" key="3">
    <source>
        <dbReference type="ARBA" id="ARBA00022605"/>
    </source>
</evidence>
<dbReference type="PANTHER" id="PTHR21022">
    <property type="entry name" value="PREPHENATE DEHYDRATASE P PROTEIN"/>
    <property type="match status" value="1"/>
</dbReference>
<evidence type="ECO:0000256" key="6">
    <source>
        <dbReference type="ARBA" id="ARBA00023239"/>
    </source>
</evidence>
<evidence type="ECO:0000256" key="2">
    <source>
        <dbReference type="ARBA" id="ARBA00013147"/>
    </source>
</evidence>
<comment type="pathway">
    <text evidence="1">Amino-acid biosynthesis; L-phenylalanine biosynthesis; phenylpyruvate from prephenate: step 1/1.</text>
</comment>
<dbReference type="InterPro" id="IPR001086">
    <property type="entry name" value="Preph_deHydtase"/>
</dbReference>
<keyword evidence="10" id="KW-1185">Reference proteome</keyword>
<dbReference type="Proteomes" id="UP001479436">
    <property type="component" value="Unassembled WGS sequence"/>
</dbReference>
<dbReference type="InterPro" id="IPR008242">
    <property type="entry name" value="Chor_mutase/pphenate_deHydtase"/>
</dbReference>
<evidence type="ECO:0000256" key="5">
    <source>
        <dbReference type="ARBA" id="ARBA00023222"/>
    </source>
</evidence>
<dbReference type="EC" id="4.2.1.51" evidence="2"/>
<comment type="caution">
    <text evidence="9">The sequence shown here is derived from an EMBL/GenBank/DDBJ whole genome shotgun (WGS) entry which is preliminary data.</text>
</comment>
<dbReference type="PIRSF" id="PIRSF001500">
    <property type="entry name" value="Chor_mut_pdt_Ppr"/>
    <property type="match status" value="1"/>
</dbReference>